<dbReference type="PROSITE" id="PS00028">
    <property type="entry name" value="ZINC_FINGER_C2H2_1"/>
    <property type="match status" value="1"/>
</dbReference>
<dbReference type="Gene3D" id="3.30.160.60">
    <property type="entry name" value="Classic Zinc Finger"/>
    <property type="match status" value="1"/>
</dbReference>
<dbReference type="PROSITE" id="PS50157">
    <property type="entry name" value="ZINC_FINGER_C2H2_2"/>
    <property type="match status" value="1"/>
</dbReference>
<dbReference type="GO" id="GO:0008270">
    <property type="term" value="F:zinc ion binding"/>
    <property type="evidence" value="ECO:0007669"/>
    <property type="project" value="UniProtKB-KW"/>
</dbReference>
<feature type="region of interest" description="Disordered" evidence="2">
    <location>
        <begin position="274"/>
        <end position="299"/>
    </location>
</feature>
<evidence type="ECO:0000313" key="6">
    <source>
        <dbReference type="WBParaSite" id="SSLN_0001049801-mRNA-1"/>
    </source>
</evidence>
<feature type="region of interest" description="Disordered" evidence="2">
    <location>
        <begin position="146"/>
        <end position="181"/>
    </location>
</feature>
<dbReference type="SUPFAM" id="SSF57667">
    <property type="entry name" value="beta-beta-alpha zinc fingers"/>
    <property type="match status" value="1"/>
</dbReference>
<dbReference type="InterPro" id="IPR043502">
    <property type="entry name" value="DNA/RNA_pol_sf"/>
</dbReference>
<proteinExistence type="predicted"/>
<gene>
    <name evidence="4" type="ORF">SSLN_LOCUS10111</name>
</gene>
<protein>
    <submittedName>
        <fullName evidence="6">C2H2-type domain-containing protein</fullName>
    </submittedName>
</protein>
<organism evidence="6">
    <name type="scientific">Schistocephalus solidus</name>
    <name type="common">Tapeworm</name>
    <dbReference type="NCBI Taxonomy" id="70667"/>
    <lineage>
        <taxon>Eukaryota</taxon>
        <taxon>Metazoa</taxon>
        <taxon>Spiralia</taxon>
        <taxon>Lophotrochozoa</taxon>
        <taxon>Platyhelminthes</taxon>
        <taxon>Cestoda</taxon>
        <taxon>Eucestoda</taxon>
        <taxon>Diphyllobothriidea</taxon>
        <taxon>Diphyllobothriidae</taxon>
        <taxon>Schistocephalus</taxon>
    </lineage>
</organism>
<evidence type="ECO:0000256" key="1">
    <source>
        <dbReference type="PROSITE-ProRule" id="PRU00042"/>
    </source>
</evidence>
<keyword evidence="1" id="KW-0863">Zinc-finger</keyword>
<dbReference type="InterPro" id="IPR013087">
    <property type="entry name" value="Znf_C2H2_type"/>
</dbReference>
<dbReference type="Proteomes" id="UP000275846">
    <property type="component" value="Unassembled WGS sequence"/>
</dbReference>
<dbReference type="OrthoDB" id="418748at2759"/>
<feature type="region of interest" description="Disordered" evidence="2">
    <location>
        <begin position="533"/>
        <end position="577"/>
    </location>
</feature>
<dbReference type="PANTHER" id="PTHR47027">
    <property type="entry name" value="REVERSE TRANSCRIPTASE DOMAIN-CONTAINING PROTEIN"/>
    <property type="match status" value="1"/>
</dbReference>
<dbReference type="SMART" id="SM00355">
    <property type="entry name" value="ZnF_C2H2"/>
    <property type="match status" value="2"/>
</dbReference>
<dbReference type="WBParaSite" id="SSLN_0001049801-mRNA-1">
    <property type="protein sequence ID" value="SSLN_0001049801-mRNA-1"/>
    <property type="gene ID" value="SSLN_0001049801"/>
</dbReference>
<evidence type="ECO:0000313" key="4">
    <source>
        <dbReference type="EMBL" id="VDL96496.1"/>
    </source>
</evidence>
<dbReference type="AlphaFoldDB" id="A0A183T0W3"/>
<reference evidence="6" key="1">
    <citation type="submission" date="2016-06" db="UniProtKB">
        <authorList>
            <consortium name="WormBaseParasite"/>
        </authorList>
    </citation>
    <scope>IDENTIFICATION</scope>
</reference>
<dbReference type="InterPro" id="IPR000477">
    <property type="entry name" value="RT_dom"/>
</dbReference>
<accession>A0A183T0W3</accession>
<evidence type="ECO:0000313" key="5">
    <source>
        <dbReference type="Proteomes" id="UP000275846"/>
    </source>
</evidence>
<dbReference type="Pfam" id="PF00078">
    <property type="entry name" value="RVT_1"/>
    <property type="match status" value="1"/>
</dbReference>
<feature type="domain" description="C2H2-type" evidence="3">
    <location>
        <begin position="418"/>
        <end position="440"/>
    </location>
</feature>
<reference evidence="4 5" key="2">
    <citation type="submission" date="2018-11" db="EMBL/GenBank/DDBJ databases">
        <authorList>
            <consortium name="Pathogen Informatics"/>
        </authorList>
    </citation>
    <scope>NUCLEOTIDE SEQUENCE [LARGE SCALE GENOMIC DNA]</scope>
    <source>
        <strain evidence="4 5">NST_G2</strain>
    </source>
</reference>
<sequence length="577" mass="64897">MIFAAHQLQEKCQEMLTHLYTIFFDLTKAFDKVNRDALWKAMQKFGRPERFTHMVRQLHDGMTARVTNDRTVSEAFAVTNVLKQGCVLAPTLFSLMLLVMLMDAYCDEQPGIRIASELTDTFSTFGVCRPQRACLWLQSMTCSSRTAAPLTPRPRRKGLRVESPRYSPEHQTEDVQGRCLDDTPLRSGDLDRLLEPSQEAESLPSQLPPWNTEAEMARQIPDTEVLERTGILSIHTMLRQVQLRWSGHLVRMDDERLSKRLFYEDVATGARRQGGQIDGLQVTSTADQHRRRPSPPNVSTLLTHIPHANRSGWTSSDAIYQQSNNSNFYVKFCQLDSPTLTPTIIETTSQYSSPVTPTTAATFTATTTISDGDSLLNCPQCDRTLTSRIGLIGHLQIYRTATGKPFPGAPTQSRGRHLHCTHCPRAFTHRMGLFGHMRIHDSGIHRTGDNTDTSCTPFAPAILPPLPPPLSRMTSPSLSYYLLPTLHPQLQLAHRPGWSHVNPSHGGWWTSAWGSSIQSTRLPPLPSLLPHIYTSHGSSRTHAPPRQPAKPKQCTLPTPIHRQHPHQHHVHENIRVN</sequence>
<feature type="compositionally biased region" description="Basic and acidic residues" evidence="2">
    <location>
        <begin position="159"/>
        <end position="181"/>
    </location>
</feature>
<dbReference type="SUPFAM" id="SSF56672">
    <property type="entry name" value="DNA/RNA polymerases"/>
    <property type="match status" value="1"/>
</dbReference>
<dbReference type="PANTHER" id="PTHR47027:SF26">
    <property type="entry name" value="REVERSE TRANSCRIPTASE DOMAIN-CONTAINING PROTEIN"/>
    <property type="match status" value="1"/>
</dbReference>
<dbReference type="InterPro" id="IPR036236">
    <property type="entry name" value="Znf_C2H2_sf"/>
</dbReference>
<dbReference type="EMBL" id="UYSU01035651">
    <property type="protein sequence ID" value="VDL96496.1"/>
    <property type="molecule type" value="Genomic_DNA"/>
</dbReference>
<evidence type="ECO:0000259" key="3">
    <source>
        <dbReference type="PROSITE" id="PS50157"/>
    </source>
</evidence>
<keyword evidence="1" id="KW-0862">Zinc</keyword>
<name>A0A183T0W3_SCHSO</name>
<keyword evidence="1" id="KW-0479">Metal-binding</keyword>
<keyword evidence="5" id="KW-1185">Reference proteome</keyword>
<evidence type="ECO:0000256" key="2">
    <source>
        <dbReference type="SAM" id="MobiDB-lite"/>
    </source>
</evidence>